<gene>
    <name evidence="2" type="ORF">BMW22_04390</name>
</gene>
<accession>A0A1L3Z5Y1</accession>
<dbReference type="Gene3D" id="1.10.443.10">
    <property type="entry name" value="Intergrase catalytic core"/>
    <property type="match status" value="1"/>
</dbReference>
<organism evidence="2 3">
    <name type="scientific">Rhizobium leguminosarum</name>
    <dbReference type="NCBI Taxonomy" id="384"/>
    <lineage>
        <taxon>Bacteria</taxon>
        <taxon>Pseudomonadati</taxon>
        <taxon>Pseudomonadota</taxon>
        <taxon>Alphaproteobacteria</taxon>
        <taxon>Hyphomicrobiales</taxon>
        <taxon>Rhizobiaceae</taxon>
        <taxon>Rhizobium/Agrobacterium group</taxon>
        <taxon>Rhizobium</taxon>
    </lineage>
</organism>
<dbReference type="GO" id="GO:0006310">
    <property type="term" value="P:DNA recombination"/>
    <property type="evidence" value="ECO:0007669"/>
    <property type="project" value="UniProtKB-KW"/>
</dbReference>
<dbReference type="EMBL" id="CP018228">
    <property type="protein sequence ID" value="API50982.1"/>
    <property type="molecule type" value="Genomic_DNA"/>
</dbReference>
<name>A0A1L3Z5Y1_RHILE</name>
<dbReference type="AlphaFoldDB" id="A0A1L3Z5Y1"/>
<evidence type="ECO:0000313" key="3">
    <source>
        <dbReference type="Proteomes" id="UP000183050"/>
    </source>
</evidence>
<dbReference type="GO" id="GO:0015074">
    <property type="term" value="P:DNA integration"/>
    <property type="evidence" value="ECO:0007669"/>
    <property type="project" value="InterPro"/>
</dbReference>
<evidence type="ECO:0008006" key="4">
    <source>
        <dbReference type="Google" id="ProtNLM"/>
    </source>
</evidence>
<dbReference type="InterPro" id="IPR013762">
    <property type="entry name" value="Integrase-like_cat_sf"/>
</dbReference>
<dbReference type="Proteomes" id="UP000183050">
    <property type="component" value="Chromosome"/>
</dbReference>
<dbReference type="SUPFAM" id="SSF56349">
    <property type="entry name" value="DNA breaking-rejoining enzymes"/>
    <property type="match status" value="1"/>
</dbReference>
<proteinExistence type="predicted"/>
<protein>
    <recommendedName>
        <fullName evidence="4">Integrase</fullName>
    </recommendedName>
</protein>
<dbReference type="RefSeq" id="WP_072637836.1">
    <property type="nucleotide sequence ID" value="NZ_CP018228.1"/>
</dbReference>
<reference evidence="2 3" key="1">
    <citation type="submission" date="2016-11" db="EMBL/GenBank/DDBJ databases">
        <title>Rhizobium leguminosarum bv. viciae strain Vaf12 isolated from Vavilovia formosa root nodules from Russia, Dagestan.</title>
        <authorList>
            <person name="Kimeklis A."/>
        </authorList>
    </citation>
    <scope>NUCLEOTIDE SEQUENCE [LARGE SCALE GENOMIC DNA]</scope>
    <source>
        <strain evidence="2 3">Vaf-108</strain>
    </source>
</reference>
<evidence type="ECO:0000256" key="1">
    <source>
        <dbReference type="ARBA" id="ARBA00023172"/>
    </source>
</evidence>
<keyword evidence="1" id="KW-0233">DNA recombination</keyword>
<dbReference type="GO" id="GO:0003677">
    <property type="term" value="F:DNA binding"/>
    <property type="evidence" value="ECO:0007669"/>
    <property type="project" value="InterPro"/>
</dbReference>
<evidence type="ECO:0000313" key="2">
    <source>
        <dbReference type="EMBL" id="API50982.1"/>
    </source>
</evidence>
<sequence>MKKKIKIEYKRWHLKVSAAVVSGPPYRHDLKVTPESNFEEDVWLEPVENLPSGGGYCRTYDFLSYCETRDLGRQSLKQKDKMLLRQLKEAMIGVKHHRHALNEHNKRPLVPKPRTWRNDLRELRRIFVGASLIGLDDIRQLTQSSLDRIQALLKISENGLTYFGIAVDQLIHLSKGGLISGVGTMGPLEVVLEPQVIDTTRAIGAQPLTDHQIQQALQVSLFYIEHAKEIADSIAKNKNGRTSERWIRDWCENRLPCQTKFRSAHLEGQLLLLVQVAAANLIGYHLGTRPSETLSMRTGCVRVSDEQAELDAARMEIAFQTFKAIQKVGGIRRSIGVSDFIKEVVAAVEMVMLAAGAVSDSLFSNPNRDREYNDNQWNAKFIRFCKLHRFDFTYSASSWRKSLISIHLAAFEDPLEEVATLVNHQSQSTTAGYATSPFILNEFNEGFMRIVRKRFRTMFESSMALGGGGLGGLQGLEIEKRLPDLFKTEMTEHDIEMTMDEFIDDLLSQGVIPVLVKPGVFCVKGPRSPGYCSRSSGDTEPDPSRCSPRCHFQLQLEEAKATLIWEIEHLTETMKIQSPSALQRDFWLNDILDRVRARPSLGPTLLEIVNASEELTLWFGKKLDNLNSPTN</sequence>
<dbReference type="InterPro" id="IPR011010">
    <property type="entry name" value="DNA_brk_join_enz"/>
</dbReference>